<dbReference type="AlphaFoldDB" id="A0A7Z2VHR3"/>
<feature type="domain" description="Malonyl-CoA:ACP transacylase (MAT)" evidence="6">
    <location>
        <begin position="7"/>
        <end position="308"/>
    </location>
</feature>
<dbReference type="InterPro" id="IPR024925">
    <property type="entry name" value="Malonyl_CoA-ACP_transAc"/>
</dbReference>
<dbReference type="GO" id="GO:0004314">
    <property type="term" value="F:[acyl-carrier-protein] S-malonyltransferase activity"/>
    <property type="evidence" value="ECO:0007669"/>
    <property type="project" value="UniProtKB-EC"/>
</dbReference>
<feature type="active site" evidence="5">
    <location>
        <position position="201"/>
    </location>
</feature>
<dbReference type="InterPro" id="IPR050858">
    <property type="entry name" value="Mal-CoA-ACP_Trans/PKS_FabD"/>
</dbReference>
<dbReference type="Proteomes" id="UP000502248">
    <property type="component" value="Chromosome"/>
</dbReference>
<dbReference type="SUPFAM" id="SSF52151">
    <property type="entry name" value="FabD/lysophospholipase-like"/>
    <property type="match status" value="1"/>
</dbReference>
<dbReference type="PANTHER" id="PTHR42681">
    <property type="entry name" value="MALONYL-COA-ACYL CARRIER PROTEIN TRANSACYLASE, MITOCHONDRIAL"/>
    <property type="match status" value="1"/>
</dbReference>
<dbReference type="SMART" id="SM00827">
    <property type="entry name" value="PKS_AT"/>
    <property type="match status" value="1"/>
</dbReference>
<dbReference type="Pfam" id="PF00698">
    <property type="entry name" value="Acyl_transf_1"/>
    <property type="match status" value="1"/>
</dbReference>
<evidence type="ECO:0000313" key="7">
    <source>
        <dbReference type="EMBL" id="QJD83433.1"/>
    </source>
</evidence>
<dbReference type="Gene3D" id="3.40.366.10">
    <property type="entry name" value="Malonyl-Coenzyme A Acyl Carrier Protein, domain 2"/>
    <property type="match status" value="1"/>
</dbReference>
<dbReference type="InterPro" id="IPR004410">
    <property type="entry name" value="Malonyl_CoA-ACP_transAc_FabD"/>
</dbReference>
<dbReference type="KEGG" id="cheb:HH215_09745"/>
<dbReference type="SUPFAM" id="SSF55048">
    <property type="entry name" value="Probable ACP-binding domain of malonyl-CoA ACP transacylase"/>
    <property type="match status" value="1"/>
</dbReference>
<evidence type="ECO:0000256" key="3">
    <source>
        <dbReference type="ARBA" id="ARBA00048462"/>
    </source>
</evidence>
<dbReference type="Gene3D" id="3.30.70.250">
    <property type="entry name" value="Malonyl-CoA ACP transacylase, ACP-binding"/>
    <property type="match status" value="1"/>
</dbReference>
<evidence type="ECO:0000256" key="4">
    <source>
        <dbReference type="PIRNR" id="PIRNR000446"/>
    </source>
</evidence>
<protein>
    <recommendedName>
        <fullName evidence="4">Malonyl CoA-acyl carrier protein transacylase</fullName>
        <ecNumber evidence="4">2.3.1.39</ecNumber>
    </recommendedName>
</protein>
<dbReference type="FunFam" id="3.30.70.250:FF:000001">
    <property type="entry name" value="Malonyl CoA-acyl carrier protein transacylase"/>
    <property type="match status" value="1"/>
</dbReference>
<keyword evidence="1 4" id="KW-0808">Transferase</keyword>
<dbReference type="InterPro" id="IPR016036">
    <property type="entry name" value="Malonyl_transacylase_ACP-bd"/>
</dbReference>
<accession>A0A7Z2VHR3</accession>
<proteinExistence type="inferred from homology"/>
<reference evidence="7 8" key="1">
    <citation type="submission" date="2020-04" db="EMBL/GenBank/DDBJ databases">
        <title>Genome sequencing of novel species.</title>
        <authorList>
            <person name="Heo J."/>
            <person name="Kim S.-J."/>
            <person name="Kim J.-S."/>
            <person name="Hong S.-B."/>
            <person name="Kwon S.-W."/>
        </authorList>
    </citation>
    <scope>NUCLEOTIDE SEQUENCE [LARGE SCALE GENOMIC DNA]</scope>
    <source>
        <strain evidence="7 8">MFER-1</strain>
    </source>
</reference>
<dbReference type="InterPro" id="IPR014043">
    <property type="entry name" value="Acyl_transferase_dom"/>
</dbReference>
<dbReference type="RefSeq" id="WP_169279726.1">
    <property type="nucleotide sequence ID" value="NZ_CP051680.1"/>
</dbReference>
<comment type="catalytic activity">
    <reaction evidence="3 4">
        <text>holo-[ACP] + malonyl-CoA = malonyl-[ACP] + CoA</text>
        <dbReference type="Rhea" id="RHEA:41792"/>
        <dbReference type="Rhea" id="RHEA-COMP:9623"/>
        <dbReference type="Rhea" id="RHEA-COMP:9685"/>
        <dbReference type="ChEBI" id="CHEBI:57287"/>
        <dbReference type="ChEBI" id="CHEBI:57384"/>
        <dbReference type="ChEBI" id="CHEBI:64479"/>
        <dbReference type="ChEBI" id="CHEBI:78449"/>
        <dbReference type="EC" id="2.3.1.39"/>
    </reaction>
</comment>
<evidence type="ECO:0000259" key="6">
    <source>
        <dbReference type="SMART" id="SM00827"/>
    </source>
</evidence>
<feature type="active site" evidence="5">
    <location>
        <position position="91"/>
    </location>
</feature>
<keyword evidence="2 4" id="KW-0012">Acyltransferase</keyword>
<comment type="similarity">
    <text evidence="4">Belongs to the fabD family.</text>
</comment>
<evidence type="ECO:0000313" key="8">
    <source>
        <dbReference type="Proteomes" id="UP000502248"/>
    </source>
</evidence>
<organism evidence="7 8">
    <name type="scientific">Cohnella herbarum</name>
    <dbReference type="NCBI Taxonomy" id="2728023"/>
    <lineage>
        <taxon>Bacteria</taxon>
        <taxon>Bacillati</taxon>
        <taxon>Bacillota</taxon>
        <taxon>Bacilli</taxon>
        <taxon>Bacillales</taxon>
        <taxon>Paenibacillaceae</taxon>
        <taxon>Cohnella</taxon>
    </lineage>
</organism>
<dbReference type="InterPro" id="IPR001227">
    <property type="entry name" value="Ac_transferase_dom_sf"/>
</dbReference>
<dbReference type="PIRSF" id="PIRSF000446">
    <property type="entry name" value="Mct"/>
    <property type="match status" value="1"/>
</dbReference>
<dbReference type="GO" id="GO:0005829">
    <property type="term" value="C:cytosol"/>
    <property type="evidence" value="ECO:0007669"/>
    <property type="project" value="TreeGrafter"/>
</dbReference>
<dbReference type="PANTHER" id="PTHR42681:SF1">
    <property type="entry name" value="MALONYL-COA-ACYL CARRIER PROTEIN TRANSACYLASE, MITOCHONDRIAL"/>
    <property type="match status" value="1"/>
</dbReference>
<dbReference type="EMBL" id="CP051680">
    <property type="protein sequence ID" value="QJD83433.1"/>
    <property type="molecule type" value="Genomic_DNA"/>
</dbReference>
<evidence type="ECO:0000256" key="5">
    <source>
        <dbReference type="PIRSR" id="PIRSR000446-1"/>
    </source>
</evidence>
<evidence type="ECO:0000256" key="2">
    <source>
        <dbReference type="ARBA" id="ARBA00023315"/>
    </source>
</evidence>
<evidence type="ECO:0000256" key="1">
    <source>
        <dbReference type="ARBA" id="ARBA00022679"/>
    </source>
</evidence>
<dbReference type="NCBIfam" id="TIGR00128">
    <property type="entry name" value="fabD"/>
    <property type="match status" value="1"/>
</dbReference>
<dbReference type="InterPro" id="IPR016035">
    <property type="entry name" value="Acyl_Trfase/lysoPLipase"/>
</dbReference>
<keyword evidence="8" id="KW-1185">Reference proteome</keyword>
<dbReference type="EC" id="2.3.1.39" evidence="4"/>
<gene>
    <name evidence="7" type="primary">fabD</name>
    <name evidence="7" type="ORF">HH215_09745</name>
</gene>
<dbReference type="GO" id="GO:0006633">
    <property type="term" value="P:fatty acid biosynthetic process"/>
    <property type="evidence" value="ECO:0007669"/>
    <property type="project" value="TreeGrafter"/>
</dbReference>
<name>A0A7Z2VHR3_9BACL</name>
<sequence length="308" mass="31901">MGKIAYVFPGQGAQAVGMGKDAYESNAKARAIFDQADAALGFPISKLAFEGPDDELRQTANTQPALLATSIALLETYKSQNVKPDYVAGHSLGEYSALVAAGVLDFGDAVRLVRARGQFMEQAVPSGQGAMAAVLGAEREQLQSLCSTITATGDIVELANVNCPGQIVVSGSAEGVAAVGERGKEAGAKRVIPLDVSGPFHSSLMQPAADKLAGELAKAEFRSAQVPVIANVHAKPVTSGDELRELLVQQVVSPVQWEDTIKFLIGQGVDTFVEIGSGTVLAGLIKKIDKSVQVISINSAAAATAVAQ</sequence>